<dbReference type="InterPro" id="IPR011195">
    <property type="entry name" value="UCP010256"/>
</dbReference>
<dbReference type="InterPro" id="IPR036465">
    <property type="entry name" value="vWFA_dom_sf"/>
</dbReference>
<dbReference type="EMBL" id="LQPY01000021">
    <property type="protein sequence ID" value="ORX03710.1"/>
    <property type="molecule type" value="Genomic_DNA"/>
</dbReference>
<dbReference type="STRING" id="47839.BN973_01028"/>
<evidence type="ECO:0000313" key="3">
    <source>
        <dbReference type="EMBL" id="CDO86683.1"/>
    </source>
</evidence>
<feature type="domain" description="VWFA" evidence="2">
    <location>
        <begin position="221"/>
        <end position="383"/>
    </location>
</feature>
<dbReference type="InterPro" id="IPR002035">
    <property type="entry name" value="VWF_A"/>
</dbReference>
<dbReference type="PANTHER" id="PTHR39338">
    <property type="entry name" value="BLL5662 PROTEIN-RELATED"/>
    <property type="match status" value="1"/>
</dbReference>
<evidence type="ECO:0000313" key="4">
    <source>
        <dbReference type="EMBL" id="ORX03710.1"/>
    </source>
</evidence>
<dbReference type="OrthoDB" id="9790469at2"/>
<reference evidence="3" key="2">
    <citation type="submission" date="2014-04" db="EMBL/GenBank/DDBJ databases">
        <authorList>
            <person name="Urmite Genomes U."/>
        </authorList>
    </citation>
    <scope>NUCLEOTIDE SEQUENCE</scope>
    <source>
        <strain evidence="3">DSM 44626</strain>
    </source>
</reference>
<name>A0A024JTZ6_9MYCO</name>
<evidence type="ECO:0000313" key="5">
    <source>
        <dbReference type="Proteomes" id="UP000193710"/>
    </source>
</evidence>
<dbReference type="HOGENOM" id="CLU_042261_0_0_11"/>
<reference evidence="3" key="1">
    <citation type="journal article" date="2014" name="Genome Announc.">
        <title>Draft Genome Sequence of Mycobacterium triplex DSM 44626.</title>
        <authorList>
            <person name="Sassi M."/>
            <person name="Croce O."/>
            <person name="Robert C."/>
            <person name="Raoult D."/>
            <person name="Drancourt M."/>
        </authorList>
    </citation>
    <scope>NUCLEOTIDE SEQUENCE [LARGE SCALE GENOMIC DNA]</scope>
    <source>
        <strain evidence="3">DSM 44626</strain>
    </source>
</reference>
<sequence>MDTPLLLRGVDRAALATALVARLRGVGVSVSASGPASFVQALRKLAPDNTSALYWAARLTLVNRMEDLGAFDEVFAAVFGTADPDGTPDSPLPQPGPKTPAAGMVRPGGGGSGSTEKLPWVTRSVATGADTASASILLPDVLPSRIAALADEPFDRFDPEDLRLLGIWLEATVARWPRRRSLRFEPSPAGKRIDLRATMNASRSTGWESMVLERTRPRRRPRRVVLLCDVSRSMQPYAAVYLHLMRAVLRQAGTRPEVFAFSTSLTRLTSVLSHRSAEVALQRANAKVTDRYGGTFIGRSVAALLAPPHGNALRGAVMIIASDGWDSDPPDVLEHAMARLRRRAELLVWLNPRAAHREFEPLAGSMAAALPYCDLFLPAHSLTGLRQLLLELCR</sequence>
<accession>A0A024JTZ6</accession>
<dbReference type="RefSeq" id="WP_036466356.1">
    <property type="nucleotide sequence ID" value="NZ_HG964446.1"/>
</dbReference>
<dbReference type="AlphaFoldDB" id="A0A024JTZ6"/>
<dbReference type="eggNOG" id="COG3552">
    <property type="taxonomic scope" value="Bacteria"/>
</dbReference>
<dbReference type="Pfam" id="PF05762">
    <property type="entry name" value="VWA_CoxE"/>
    <property type="match status" value="1"/>
</dbReference>
<dbReference type="InterPro" id="IPR008912">
    <property type="entry name" value="Uncharacterised_CoxE"/>
</dbReference>
<dbReference type="SUPFAM" id="SSF53300">
    <property type="entry name" value="vWA-like"/>
    <property type="match status" value="1"/>
</dbReference>
<evidence type="ECO:0000256" key="1">
    <source>
        <dbReference type="SAM" id="MobiDB-lite"/>
    </source>
</evidence>
<gene>
    <name evidence="4" type="ORF">AWC29_16670</name>
    <name evidence="3" type="ORF">BN973_01028</name>
</gene>
<dbReference type="Proteomes" id="UP000028880">
    <property type="component" value="Unassembled WGS sequence"/>
</dbReference>
<dbReference type="PIRSF" id="PIRSF010256">
    <property type="entry name" value="CoxE_vWa"/>
    <property type="match status" value="1"/>
</dbReference>
<evidence type="ECO:0000259" key="2">
    <source>
        <dbReference type="SMART" id="SM00327"/>
    </source>
</evidence>
<organism evidence="3">
    <name type="scientific">Mycobacterium triplex</name>
    <dbReference type="NCBI Taxonomy" id="47839"/>
    <lineage>
        <taxon>Bacteria</taxon>
        <taxon>Bacillati</taxon>
        <taxon>Actinomycetota</taxon>
        <taxon>Actinomycetes</taxon>
        <taxon>Mycobacteriales</taxon>
        <taxon>Mycobacteriaceae</taxon>
        <taxon>Mycobacterium</taxon>
        <taxon>Mycobacterium simiae complex</taxon>
    </lineage>
</organism>
<dbReference type="EMBL" id="HG964446">
    <property type="protein sequence ID" value="CDO86683.1"/>
    <property type="molecule type" value="Genomic_DNA"/>
</dbReference>
<reference evidence="4 5" key="3">
    <citation type="submission" date="2016-01" db="EMBL/GenBank/DDBJ databases">
        <title>The new phylogeny of the genus Mycobacterium.</title>
        <authorList>
            <person name="Tarcisio F."/>
            <person name="Conor M."/>
            <person name="Antonella G."/>
            <person name="Elisabetta G."/>
            <person name="Giulia F.S."/>
            <person name="Sara T."/>
            <person name="Anna F."/>
            <person name="Clotilde B."/>
            <person name="Roberto B."/>
            <person name="Veronica D.S."/>
            <person name="Fabio R."/>
            <person name="Monica P."/>
            <person name="Olivier J."/>
            <person name="Enrico T."/>
            <person name="Nicola S."/>
        </authorList>
    </citation>
    <scope>NUCLEOTIDE SEQUENCE [LARGE SCALE GENOMIC DNA]</scope>
    <source>
        <strain evidence="4 5">DSM 44626</strain>
    </source>
</reference>
<protein>
    <submittedName>
        <fullName evidence="4">VWA containing CoxE family protein</fullName>
    </submittedName>
    <submittedName>
        <fullName evidence="3">von Willebrand factor type A domain-containing protein</fullName>
    </submittedName>
</protein>
<dbReference type="Gene3D" id="3.40.50.410">
    <property type="entry name" value="von Willebrand factor, type A domain"/>
    <property type="match status" value="1"/>
</dbReference>
<keyword evidence="5" id="KW-1185">Reference proteome</keyword>
<feature type="region of interest" description="Disordered" evidence="1">
    <location>
        <begin position="82"/>
        <end position="117"/>
    </location>
</feature>
<proteinExistence type="predicted"/>
<dbReference type="Proteomes" id="UP000193710">
    <property type="component" value="Unassembled WGS sequence"/>
</dbReference>
<dbReference type="CDD" id="cd00198">
    <property type="entry name" value="vWFA"/>
    <property type="match status" value="1"/>
</dbReference>
<dbReference type="PANTHER" id="PTHR39338:SF6">
    <property type="entry name" value="BLL5662 PROTEIN"/>
    <property type="match status" value="1"/>
</dbReference>
<dbReference type="SMART" id="SM00327">
    <property type="entry name" value="VWA"/>
    <property type="match status" value="1"/>
</dbReference>